<evidence type="ECO:0000256" key="6">
    <source>
        <dbReference type="RuleBase" id="RU361185"/>
    </source>
</evidence>
<dbReference type="InterPro" id="IPR011013">
    <property type="entry name" value="Gal_mutarotase_sf_dom"/>
</dbReference>
<dbReference type="PANTHER" id="PTHR22762">
    <property type="entry name" value="ALPHA-GLUCOSIDASE"/>
    <property type="match status" value="1"/>
</dbReference>
<evidence type="ECO:0000256" key="3">
    <source>
        <dbReference type="ARBA" id="ARBA00023136"/>
    </source>
</evidence>
<evidence type="ECO:0000313" key="9">
    <source>
        <dbReference type="Proteomes" id="UP000281553"/>
    </source>
</evidence>
<dbReference type="SUPFAM" id="SSF74650">
    <property type="entry name" value="Galactose mutarotase-like"/>
    <property type="match status" value="1"/>
</dbReference>
<dbReference type="InterPro" id="IPR030458">
    <property type="entry name" value="Glyco_hydro_31_AS"/>
</dbReference>
<reference evidence="8 9" key="1">
    <citation type="submission" date="2018-11" db="EMBL/GenBank/DDBJ databases">
        <authorList>
            <consortium name="Pathogen Informatics"/>
        </authorList>
    </citation>
    <scope>NUCLEOTIDE SEQUENCE [LARGE SCALE GENOMIC DNA]</scope>
</reference>
<dbReference type="GO" id="GO:0005975">
    <property type="term" value="P:carbohydrate metabolic process"/>
    <property type="evidence" value="ECO:0007669"/>
    <property type="project" value="InterPro"/>
</dbReference>
<dbReference type="InterPro" id="IPR025887">
    <property type="entry name" value="Glyco_hydro_31_N_dom"/>
</dbReference>
<dbReference type="Pfam" id="PF13802">
    <property type="entry name" value="Gal_mutarotas_2"/>
    <property type="match status" value="1"/>
</dbReference>
<evidence type="ECO:0000256" key="4">
    <source>
        <dbReference type="ARBA" id="ARBA00023180"/>
    </source>
</evidence>
<evidence type="ECO:0000256" key="5">
    <source>
        <dbReference type="PROSITE-ProRule" id="PRU00779"/>
    </source>
</evidence>
<dbReference type="InterPro" id="IPR017853">
    <property type="entry name" value="GH"/>
</dbReference>
<dbReference type="EMBL" id="UYRU01109398">
    <property type="protein sequence ID" value="VDN43862.1"/>
    <property type="molecule type" value="Genomic_DNA"/>
</dbReference>
<dbReference type="GO" id="GO:0016020">
    <property type="term" value="C:membrane"/>
    <property type="evidence" value="ECO:0007669"/>
    <property type="project" value="UniProtKB-SubCell"/>
</dbReference>
<dbReference type="Proteomes" id="UP000281553">
    <property type="component" value="Unassembled WGS sequence"/>
</dbReference>
<evidence type="ECO:0000256" key="1">
    <source>
        <dbReference type="ARBA" id="ARBA00004370"/>
    </source>
</evidence>
<comment type="subcellular location">
    <subcellularLocation>
        <location evidence="1">Membrane</location>
    </subcellularLocation>
</comment>
<dbReference type="InterPro" id="IPR000519">
    <property type="entry name" value="P_trefoil_dom"/>
</dbReference>
<keyword evidence="4" id="KW-0325">Glycoprotein</keyword>
<keyword evidence="3" id="KW-0472">Membrane</keyword>
<evidence type="ECO:0000256" key="2">
    <source>
        <dbReference type="ARBA" id="ARBA00007806"/>
    </source>
</evidence>
<organism evidence="8 9">
    <name type="scientific">Dibothriocephalus latus</name>
    <name type="common">Fish tapeworm</name>
    <name type="synonym">Diphyllobothrium latum</name>
    <dbReference type="NCBI Taxonomy" id="60516"/>
    <lineage>
        <taxon>Eukaryota</taxon>
        <taxon>Metazoa</taxon>
        <taxon>Spiralia</taxon>
        <taxon>Lophotrochozoa</taxon>
        <taxon>Platyhelminthes</taxon>
        <taxon>Cestoda</taxon>
        <taxon>Eucestoda</taxon>
        <taxon>Diphyllobothriidea</taxon>
        <taxon>Diphyllobothriidae</taxon>
        <taxon>Dibothriocephalus</taxon>
    </lineage>
</organism>
<evidence type="ECO:0000313" key="8">
    <source>
        <dbReference type="EMBL" id="VDN43862.1"/>
    </source>
</evidence>
<comment type="similarity">
    <text evidence="2 6">Belongs to the glycosyl hydrolase 31 family.</text>
</comment>
<keyword evidence="6" id="KW-0326">Glycosidase</keyword>
<dbReference type="AlphaFoldDB" id="A0A3P7RKF4"/>
<feature type="domain" description="P-type" evidence="7">
    <location>
        <begin position="1"/>
        <end position="25"/>
    </location>
</feature>
<dbReference type="CDD" id="cd06602">
    <property type="entry name" value="GH31_MGAM_SI_GAA"/>
    <property type="match status" value="1"/>
</dbReference>
<accession>A0A3P7RKF4</accession>
<dbReference type="Gene3D" id="2.60.40.1760">
    <property type="entry name" value="glycosyl hydrolase (family 31)"/>
    <property type="match status" value="1"/>
</dbReference>
<dbReference type="Gene3D" id="3.20.20.80">
    <property type="entry name" value="Glycosidases"/>
    <property type="match status" value="2"/>
</dbReference>
<dbReference type="InterPro" id="IPR000322">
    <property type="entry name" value="Glyco_hydro_31_TIM"/>
</dbReference>
<name>A0A3P7RKF4_DIBLA</name>
<proteinExistence type="inferred from homology"/>
<dbReference type="GO" id="GO:0030246">
    <property type="term" value="F:carbohydrate binding"/>
    <property type="evidence" value="ECO:0007669"/>
    <property type="project" value="InterPro"/>
</dbReference>
<dbReference type="SUPFAM" id="SSF51445">
    <property type="entry name" value="(Trans)glycosidases"/>
    <property type="match status" value="1"/>
</dbReference>
<dbReference type="Pfam" id="PF01055">
    <property type="entry name" value="Glyco_hydro_31_2nd"/>
    <property type="match status" value="2"/>
</dbReference>
<dbReference type="PROSITE" id="PS51448">
    <property type="entry name" value="P_TREFOIL_2"/>
    <property type="match status" value="1"/>
</dbReference>
<dbReference type="PANTHER" id="PTHR22762:SF131">
    <property type="entry name" value="GLYCOSIDE HYDROLASE FAMILY 31 N-TERMINAL DOMAIN-CONTAINING PROTEIN"/>
    <property type="match status" value="1"/>
</dbReference>
<dbReference type="PROSITE" id="PS00129">
    <property type="entry name" value="GLYCOSYL_HYDROL_F31_1"/>
    <property type="match status" value="1"/>
</dbReference>
<dbReference type="GO" id="GO:0004558">
    <property type="term" value="F:alpha-1,4-glucosidase activity"/>
    <property type="evidence" value="ECO:0007669"/>
    <property type="project" value="TreeGrafter"/>
</dbReference>
<sequence>AACRARKCCWSILDQGRTIACFFPANYPTYEGTSLLRGERGLRIEATRSKSAYPVAAPIEKIRLDVVYETASRLRISVLDPSKQRWEPPIQLSPPDESPLRQQDYLVEVNLTRLGIRVLRNDGLNTTLVDSTNLMASGLVYGDQFLQMAFTVNAQHGFGLGEREDSFPIDLHDWRRMYFWTRDQVPREDANLYGVHNFFLGLASDGTAFGLFFLNSNAMEVVKQPAPSLTFRTLGGILDFFIFTGPQPTDVVAQYYELIGRPPVPPYWALGFQLSRFGYQNLTEIRTTIERNRKAGIPLDVQWFDIDYMDRFRDWTVGEKFADLGAFIEKDLHKEMDLHAVLIVDPAIPSNAGDDYLPYNSGLAAGVFVNDSRTGKPLVGTVWPGETVFPDFLKKETAEWWFQQAKAFREKVPYDGLWIDMNEPANFVAGSQTGCEGSNNLDNPPYVPPITGYSLFSSTICPSALHQCIPHYNVHNIYALTEAKVTREALLRINPQLRPFLLTRSSFAGSGRYTYHWTGDVYSTWQALASSLVQMLNFNLYAMPLVGADICGFGALASSLVQMLNFNLYAMPMVGADICGFVGDTTEELC</sequence>
<feature type="non-terminal residue" evidence="8">
    <location>
        <position position="590"/>
    </location>
</feature>
<dbReference type="OrthoDB" id="5839090at2759"/>
<keyword evidence="9" id="KW-1185">Reference proteome</keyword>
<dbReference type="CDD" id="cd14752">
    <property type="entry name" value="GH31_N"/>
    <property type="match status" value="1"/>
</dbReference>
<protein>
    <recommendedName>
        <fullName evidence="7">P-type domain-containing protein</fullName>
    </recommendedName>
</protein>
<feature type="non-terminal residue" evidence="8">
    <location>
        <position position="1"/>
    </location>
</feature>
<evidence type="ECO:0000259" key="7">
    <source>
        <dbReference type="PROSITE" id="PS51448"/>
    </source>
</evidence>
<gene>
    <name evidence="8" type="ORF">DILT_LOCUS19202</name>
</gene>
<keyword evidence="6" id="KW-0378">Hydrolase</keyword>
<comment type="caution">
    <text evidence="5">Lacks conserved residue(s) required for the propagation of feature annotation.</text>
</comment>